<feature type="region of interest" description="Disordered" evidence="6">
    <location>
        <begin position="271"/>
        <end position="302"/>
    </location>
</feature>
<dbReference type="OrthoDB" id="193467at2759"/>
<evidence type="ECO:0000256" key="4">
    <source>
        <dbReference type="ARBA" id="ARBA00023136"/>
    </source>
</evidence>
<accession>A0A059J7M8</accession>
<dbReference type="PANTHER" id="PTHR12497">
    <property type="entry name" value="TAZ PROTEIN TAFAZZIN"/>
    <property type="match status" value="1"/>
</dbReference>
<reference evidence="7 8" key="1">
    <citation type="submission" date="2014-02" db="EMBL/GenBank/DDBJ databases">
        <title>The Genome Sequence of Trichophyton interdigitale MR816.</title>
        <authorList>
            <consortium name="The Broad Institute Genomics Platform"/>
            <person name="Cuomo C.A."/>
            <person name="White T.C."/>
            <person name="Graser Y."/>
            <person name="Martinez-Rossi N."/>
            <person name="Heitman J."/>
            <person name="Young S.K."/>
            <person name="Zeng Q."/>
            <person name="Gargeya S."/>
            <person name="Abouelleil A."/>
            <person name="Alvarado L."/>
            <person name="Chapman S.B."/>
            <person name="Gainer-Dewar J."/>
            <person name="Goldberg J."/>
            <person name="Griggs A."/>
            <person name="Gujja S."/>
            <person name="Hansen M."/>
            <person name="Howarth C."/>
            <person name="Imamovic A."/>
            <person name="Larimer J."/>
            <person name="Martinez D."/>
            <person name="Murphy C."/>
            <person name="Pearson M.D."/>
            <person name="Persinoti G."/>
            <person name="Poon T."/>
            <person name="Priest M."/>
            <person name="Roberts A.D."/>
            <person name="Saif S."/>
            <person name="Shea T.D."/>
            <person name="Sykes S.N."/>
            <person name="Wortman J."/>
            <person name="Nusbaum C."/>
            <person name="Birren B."/>
        </authorList>
    </citation>
    <scope>NUCLEOTIDE SEQUENCE [LARGE SCALE GENOMIC DNA]</scope>
    <source>
        <strain evidence="7 8">MR816</strain>
    </source>
</reference>
<dbReference type="GO" id="GO:0007007">
    <property type="term" value="P:inner mitochondrial membrane organization"/>
    <property type="evidence" value="ECO:0007669"/>
    <property type="project" value="TreeGrafter"/>
</dbReference>
<name>A0A059J7M8_TRIIM</name>
<feature type="region of interest" description="Disordered" evidence="6">
    <location>
        <begin position="332"/>
        <end position="362"/>
    </location>
</feature>
<keyword evidence="4" id="KW-0472">Membrane</keyword>
<comment type="caution">
    <text evidence="7">The sequence shown here is derived from an EMBL/GenBank/DDBJ whole genome shotgun (WGS) entry which is preliminary data.</text>
</comment>
<keyword evidence="5" id="KW-0012">Acyltransferase</keyword>
<feature type="region of interest" description="Disordered" evidence="6">
    <location>
        <begin position="583"/>
        <end position="609"/>
    </location>
</feature>
<dbReference type="AlphaFoldDB" id="A0A059J7M8"/>
<dbReference type="HOGENOM" id="CLU_340959_0_0_1"/>
<evidence type="ECO:0000256" key="5">
    <source>
        <dbReference type="ARBA" id="ARBA00023315"/>
    </source>
</evidence>
<evidence type="ECO:0000256" key="2">
    <source>
        <dbReference type="ARBA" id="ARBA00022679"/>
    </source>
</evidence>
<organism evidence="7 8">
    <name type="scientific">Trichophyton interdigitale (strain MR816)</name>
    <dbReference type="NCBI Taxonomy" id="1215338"/>
    <lineage>
        <taxon>Eukaryota</taxon>
        <taxon>Fungi</taxon>
        <taxon>Dikarya</taxon>
        <taxon>Ascomycota</taxon>
        <taxon>Pezizomycotina</taxon>
        <taxon>Eurotiomycetes</taxon>
        <taxon>Eurotiomycetidae</taxon>
        <taxon>Onygenales</taxon>
        <taxon>Arthrodermataceae</taxon>
        <taxon>Trichophyton</taxon>
    </lineage>
</organism>
<keyword evidence="3" id="KW-0443">Lipid metabolism</keyword>
<feature type="compositionally biased region" description="Basic and acidic residues" evidence="6">
    <location>
        <begin position="285"/>
        <end position="298"/>
    </location>
</feature>
<dbReference type="GO" id="GO:0035965">
    <property type="term" value="P:cardiolipin acyl-chain remodeling"/>
    <property type="evidence" value="ECO:0007669"/>
    <property type="project" value="TreeGrafter"/>
</dbReference>
<sequence length="838" mass="94106">MDDPLMWGVIPLRSHWEFRPCNRRWALGSHDICFKNRFMSAFFTYGQVLPAHRLFHSSRGGLFQPTVTQAIRLLSKGPFPVDPHGAPADKQRWSISNTCVDPFSEVPTAFTTNGEDAFLAPSSYACNSYSWIHIFPEGMIHQSAHKTMRYFKWGISRLILEPAECPDIVPMWIEGTDGVMHEDRGFPRFIPRINQKVSVTFGEKVDTEAIFGELRSKWQKLKRESEQGSNEPLAVGILNEKLMYGDEATELRLECTRKVRDLVLEVRRSRGYPDEDPKASMAETWLREGPKREGRMDDGSLPPLKIDVDTGISHIISSNMTEYKISSLSFSMPKKHKSPSIKPTPAAHPSLQSTRSLNHGQTATGQLSVNEILQQMRNASSNATGSRPARLVPRTVHPSLRNILELPETPPPRPRPTTSRQAIGQRRVRRTPGPPPPLSWITPNTGSNAGLDTPGGGTLRSRGFKFGRRLDRLPGARIPPEDSLLHTTLRFMARNWDWHLIYDGTFLSTLPVSIRQLLLTYISVYTDHLSMGVKMKGLEPLFLAQESGSEDNAEVTRLDLGFSIGYWLNLKQLSKLIKGNIPKHRESTPVPTSWEEEADLETQSPSPHTPGPLEVAAFGNVKFLSLASPAPESASWVSLMKLLSHIPTLTHLSLAYWPTPTLKPNALTASVSHPKHHSLSFQYGASDVYSSYENNWTEASIVLAKLSRVTYGLKWLDLEGCTEWIPALCWNGIDVYGQVHSASGPEWNGSWRGIEWIGLGPGWVPEAPAPDNISVTEVDEDIVIKQQDRFCKERESFKSTLEKIKDVGKGIQTARIEGRGKWIHYSDGSERRERIFNI</sequence>
<dbReference type="InterPro" id="IPR000872">
    <property type="entry name" value="Tafazzin"/>
</dbReference>
<feature type="region of interest" description="Disordered" evidence="6">
    <location>
        <begin position="403"/>
        <end position="458"/>
    </location>
</feature>
<keyword evidence="8" id="KW-1185">Reference proteome</keyword>
<evidence type="ECO:0000313" key="7">
    <source>
        <dbReference type="EMBL" id="KDB23845.1"/>
    </source>
</evidence>
<dbReference type="EMBL" id="AOKY01000290">
    <property type="protein sequence ID" value="KDB23845.1"/>
    <property type="molecule type" value="Genomic_DNA"/>
</dbReference>
<dbReference type="GO" id="GO:0031966">
    <property type="term" value="C:mitochondrial membrane"/>
    <property type="evidence" value="ECO:0007669"/>
    <property type="project" value="TreeGrafter"/>
</dbReference>
<gene>
    <name evidence="7" type="ORF">H109_04276</name>
</gene>
<dbReference type="OMA" id="FSMPKKH"/>
<protein>
    <submittedName>
        <fullName evidence="7">Uncharacterized protein</fullName>
    </submittedName>
</protein>
<dbReference type="GO" id="GO:0047184">
    <property type="term" value="F:1-acylglycerophosphocholine O-acyltransferase activity"/>
    <property type="evidence" value="ECO:0007669"/>
    <property type="project" value="TreeGrafter"/>
</dbReference>
<dbReference type="Proteomes" id="UP000024533">
    <property type="component" value="Unassembled WGS sequence"/>
</dbReference>
<dbReference type="STRING" id="1215338.A0A059J7M8"/>
<feature type="compositionally biased region" description="Polar residues" evidence="6">
    <location>
        <begin position="350"/>
        <end position="362"/>
    </location>
</feature>
<proteinExistence type="predicted"/>
<evidence type="ECO:0000256" key="3">
    <source>
        <dbReference type="ARBA" id="ARBA00023098"/>
    </source>
</evidence>
<dbReference type="PANTHER" id="PTHR12497:SF0">
    <property type="entry name" value="TAFAZZIN"/>
    <property type="match status" value="1"/>
</dbReference>
<evidence type="ECO:0000256" key="6">
    <source>
        <dbReference type="SAM" id="MobiDB-lite"/>
    </source>
</evidence>
<evidence type="ECO:0000313" key="8">
    <source>
        <dbReference type="Proteomes" id="UP000024533"/>
    </source>
</evidence>
<feature type="compositionally biased region" description="Polar residues" evidence="6">
    <location>
        <begin position="441"/>
        <end position="450"/>
    </location>
</feature>
<keyword evidence="2" id="KW-0808">Transferase</keyword>
<evidence type="ECO:0000256" key="1">
    <source>
        <dbReference type="ARBA" id="ARBA00004170"/>
    </source>
</evidence>
<comment type="subcellular location">
    <subcellularLocation>
        <location evidence="1">Membrane</location>
        <topology evidence="1">Peripheral membrane protein</topology>
    </subcellularLocation>
</comment>